<evidence type="ECO:0000313" key="2">
    <source>
        <dbReference type="Proteomes" id="UP000613580"/>
    </source>
</evidence>
<dbReference type="AlphaFoldDB" id="A0A8H6SAL8"/>
<sequence>MAHPELPPELIAHVIDLVEDTTTLKDACLAALVFREPCQKRLFHRLDIQVMATQGSKTCRRVAEFFSDPSHSHLIDFVVELWLAMGRSSSTSPAAGPEDAQMLRVALDTLKNVRILQLSTSPWVSLVQWTDVPSLFAGAIVDHVRGPGARRISRVALAWLQGVPHDFACYLLATFPTVSLETVSLENVFLTSELAGPADEPSLKPPLATALQRLSLVFYDILPPSSSGSLLRRTLRQYTHSLRVLVVQGTVFHEHLRHVHDTLHELCSNTPVLEYLALDFSFAAGWDQATYISLAQSTSRTALPRLPFLKHFTLGIQYYRLSGSFISIEALPLLLPTFLRDPSDRFPALTTLVLQMGVLVVPIQREPSIIYAPPTTLSFFDDILPEYGTRACWVFLENRIDAGRRRSMDERHSEAFVEALRTVLPRVASQPGGLRVLRLGDPELCEEVVEF</sequence>
<dbReference type="OrthoDB" id="2977329at2759"/>
<evidence type="ECO:0000313" key="1">
    <source>
        <dbReference type="EMBL" id="KAF7295933.1"/>
    </source>
</evidence>
<keyword evidence="2" id="KW-1185">Reference proteome</keyword>
<protein>
    <submittedName>
        <fullName evidence="1">Uncharacterized protein</fullName>
    </submittedName>
</protein>
<accession>A0A8H6SAL8</accession>
<reference evidence="1" key="1">
    <citation type="submission" date="2020-05" db="EMBL/GenBank/DDBJ databases">
        <title>Mycena genomes resolve the evolution of fungal bioluminescence.</title>
        <authorList>
            <person name="Tsai I.J."/>
        </authorList>
    </citation>
    <scope>NUCLEOTIDE SEQUENCE</scope>
    <source>
        <strain evidence="1">110903Hualien_Pintung</strain>
    </source>
</reference>
<comment type="caution">
    <text evidence="1">The sequence shown here is derived from an EMBL/GenBank/DDBJ whole genome shotgun (WGS) entry which is preliminary data.</text>
</comment>
<dbReference type="Proteomes" id="UP000613580">
    <property type="component" value="Unassembled WGS sequence"/>
</dbReference>
<name>A0A8H6SAL8_MYCCL</name>
<proteinExistence type="predicted"/>
<dbReference type="EMBL" id="JACAZE010000018">
    <property type="protein sequence ID" value="KAF7295933.1"/>
    <property type="molecule type" value="Genomic_DNA"/>
</dbReference>
<organism evidence="1 2">
    <name type="scientific">Mycena chlorophos</name>
    <name type="common">Agaric fungus</name>
    <name type="synonym">Agaricus chlorophos</name>
    <dbReference type="NCBI Taxonomy" id="658473"/>
    <lineage>
        <taxon>Eukaryota</taxon>
        <taxon>Fungi</taxon>
        <taxon>Dikarya</taxon>
        <taxon>Basidiomycota</taxon>
        <taxon>Agaricomycotina</taxon>
        <taxon>Agaricomycetes</taxon>
        <taxon>Agaricomycetidae</taxon>
        <taxon>Agaricales</taxon>
        <taxon>Marasmiineae</taxon>
        <taxon>Mycenaceae</taxon>
        <taxon>Mycena</taxon>
    </lineage>
</organism>
<gene>
    <name evidence="1" type="ORF">HMN09_01137300</name>
</gene>